<reference evidence="1 2" key="1">
    <citation type="journal article" date="2014" name="Genome Announc.">
        <title>Complete Genome Sequence of Pseudomonas sp. Strain TKP, Isolated from a gamma-Hexachlorocyclohexane-Degrading Mixed Culture.</title>
        <authorList>
            <person name="Ohtsubo Y."/>
            <person name="Kishida K."/>
            <person name="Sato T."/>
            <person name="Tabata M."/>
            <person name="Kawasumi T."/>
            <person name="Ogura Y."/>
            <person name="Hayashi T."/>
            <person name="Tsuda M."/>
            <person name="Nagata Y."/>
        </authorList>
    </citation>
    <scope>NUCLEOTIDE SEQUENCE [LARGE SCALE GENOMIC DNA]</scope>
    <source>
        <strain evidence="1 2">TKP</strain>
    </source>
</reference>
<organism evidence="1 2">
    <name type="scientific">Pseudomonas gorinensis</name>
    <dbReference type="NCBI Taxonomy" id="3240790"/>
    <lineage>
        <taxon>Bacteria</taxon>
        <taxon>Pseudomonadati</taxon>
        <taxon>Pseudomonadota</taxon>
        <taxon>Gammaproteobacteria</taxon>
        <taxon>Pseudomonadales</taxon>
        <taxon>Pseudomonadaceae</taxon>
        <taxon>Pseudomonas</taxon>
    </lineage>
</organism>
<dbReference type="Proteomes" id="UP000018725">
    <property type="component" value="Chromosome"/>
</dbReference>
<name>A0ACA7PEF2_9PSED</name>
<gene>
    <name evidence="1" type="ORF">U771_29225</name>
</gene>
<dbReference type="EMBL" id="CP006852">
    <property type="protein sequence ID" value="AHC38308.1"/>
    <property type="molecule type" value="Genomic_DNA"/>
</dbReference>
<keyword evidence="2" id="KW-1185">Reference proteome</keyword>
<sequence>MPMNAPSNRSAAPPSATLKIETRSIDYVPRNERHGKVWHQAPFWFTGNFVLTTLVTGFTGAALGLSLVYAILAIVIGVCLGTFAMAFHANQGPRMGLPQMIQSRAQFGLRGAIVPFIAVVFVYIGFNVFNVILATDAINTVLPGNRAPWYALMIILAVVIAVIGHDLLHTVQRWLTYVMISVFAVLTVAAVMYLQADTAVVDAHFSWSAFLIQLSAAAGYQISYAVYVSDYSRYLPHNTPSRSVIFWTYLGAAGSALWLMSLGAFLASALPSPDAIGSVQAVGNQLLPGFGTFTVLIAVPALVGIMAVNCYGAMLTGISAIDGFVPIKPRIRSRIVGISLVAVVIFVIALSIPESYLNSFNTFVLLMLYFLVPWTAVNLADFYAIRKGHYAISDIFNPAGIYGRWSSAGLIAYFLGLAAMIPFMSLGFYQGPISVMLGGADVAFVVGLAVSAMVYCMMSRHLDHAAEARAVQASERALEGDLS</sequence>
<accession>A0ACA7PEF2</accession>
<evidence type="ECO:0000313" key="1">
    <source>
        <dbReference type="EMBL" id="AHC38308.1"/>
    </source>
</evidence>
<proteinExistence type="predicted"/>
<protein>
    <submittedName>
        <fullName evidence="1">Allantoin permease</fullName>
    </submittedName>
</protein>
<evidence type="ECO:0000313" key="2">
    <source>
        <dbReference type="Proteomes" id="UP000018725"/>
    </source>
</evidence>